<evidence type="ECO:0000256" key="3">
    <source>
        <dbReference type="ARBA" id="ARBA00022982"/>
    </source>
</evidence>
<dbReference type="Pfam" id="PF14559">
    <property type="entry name" value="TPR_19"/>
    <property type="match status" value="1"/>
</dbReference>
<dbReference type="Gene3D" id="3.40.30.10">
    <property type="entry name" value="Glutaredoxin"/>
    <property type="match status" value="1"/>
</dbReference>
<dbReference type="PRINTS" id="PR00421">
    <property type="entry name" value="THIOREDOXIN"/>
</dbReference>
<dbReference type="Pfam" id="PF00085">
    <property type="entry name" value="Thioredoxin"/>
    <property type="match status" value="1"/>
</dbReference>
<proteinExistence type="inferred from homology"/>
<evidence type="ECO:0000313" key="9">
    <source>
        <dbReference type="Proteomes" id="UP000183685"/>
    </source>
</evidence>
<dbReference type="PROSITE" id="PS00194">
    <property type="entry name" value="THIOREDOXIN_1"/>
    <property type="match status" value="1"/>
</dbReference>
<dbReference type="NCBIfam" id="TIGR01068">
    <property type="entry name" value="thioredoxin"/>
    <property type="match status" value="1"/>
</dbReference>
<feature type="domain" description="Thioredoxin" evidence="7">
    <location>
        <begin position="5"/>
        <end position="125"/>
    </location>
</feature>
<evidence type="ECO:0000256" key="2">
    <source>
        <dbReference type="ARBA" id="ARBA00022448"/>
    </source>
</evidence>
<evidence type="ECO:0000256" key="6">
    <source>
        <dbReference type="NCBIfam" id="TIGR01068"/>
    </source>
</evidence>
<dbReference type="InterPro" id="IPR005746">
    <property type="entry name" value="Thioredoxin"/>
</dbReference>
<evidence type="ECO:0000256" key="5">
    <source>
        <dbReference type="ARBA" id="ARBA00023284"/>
    </source>
</evidence>
<protein>
    <recommendedName>
        <fullName evidence="6">Thioredoxin</fullName>
    </recommendedName>
</protein>
<comment type="similarity">
    <text evidence="1">Belongs to the thioredoxin family.</text>
</comment>
<sequence length="313" mass="33513">MDQFMAGGDAAQAGNQVSIKDSTIETFRDDVIMASQEKPVIVDFWADWCGPCKQLMPALEAAVKAAGGAVSLVKVNADQNQTLCAQLQVQSLPTVLAFWQGQPVDGFQGAVPPSQLKTFIDRLLDMAGGGNGGGDPLAEALNHADGALDEGEAMQAAQIYQQVLQHDQTNARALVGMADASHRLGQGDQAQSLLDALDTEALKDPKVAERAARVKTALELAAQAENAGDVAELEAKVEANPQDYQARYDLALAHQARGQMDAAAEALLGIIMRDREWNEDAARLQLLKLFDAAGPTDPFTLKYRRRLSSVLFS</sequence>
<dbReference type="PANTHER" id="PTHR45663:SF11">
    <property type="entry name" value="GEO12009P1"/>
    <property type="match status" value="1"/>
</dbReference>
<evidence type="ECO:0000256" key="4">
    <source>
        <dbReference type="ARBA" id="ARBA00023157"/>
    </source>
</evidence>
<organism evidence="8 9">
    <name type="scientific">Kordiimonas lacus</name>
    <dbReference type="NCBI Taxonomy" id="637679"/>
    <lineage>
        <taxon>Bacteria</taxon>
        <taxon>Pseudomonadati</taxon>
        <taxon>Pseudomonadota</taxon>
        <taxon>Alphaproteobacteria</taxon>
        <taxon>Kordiimonadales</taxon>
        <taxon>Kordiimonadaceae</taxon>
        <taxon>Kordiimonas</taxon>
    </lineage>
</organism>
<name>A0A1G6TDS9_9PROT</name>
<evidence type="ECO:0000259" key="7">
    <source>
        <dbReference type="PROSITE" id="PS51352"/>
    </source>
</evidence>
<dbReference type="Gene3D" id="1.25.40.10">
    <property type="entry name" value="Tetratricopeptide repeat domain"/>
    <property type="match status" value="2"/>
</dbReference>
<keyword evidence="2" id="KW-0813">Transport</keyword>
<dbReference type="CDD" id="cd02947">
    <property type="entry name" value="TRX_family"/>
    <property type="match status" value="1"/>
</dbReference>
<dbReference type="Pfam" id="PF14561">
    <property type="entry name" value="TPR_20"/>
    <property type="match status" value="1"/>
</dbReference>
<evidence type="ECO:0000313" key="8">
    <source>
        <dbReference type="EMBL" id="SDD27014.1"/>
    </source>
</evidence>
<dbReference type="SUPFAM" id="SSF48452">
    <property type="entry name" value="TPR-like"/>
    <property type="match status" value="1"/>
</dbReference>
<accession>A0A1G6TDS9</accession>
<keyword evidence="5" id="KW-0676">Redox-active center</keyword>
<dbReference type="InterPro" id="IPR017937">
    <property type="entry name" value="Thioredoxin_CS"/>
</dbReference>
<dbReference type="GO" id="GO:0015035">
    <property type="term" value="F:protein-disulfide reductase activity"/>
    <property type="evidence" value="ECO:0007669"/>
    <property type="project" value="UniProtKB-UniRule"/>
</dbReference>
<keyword evidence="3" id="KW-0249">Electron transport</keyword>
<dbReference type="PROSITE" id="PS51352">
    <property type="entry name" value="THIOREDOXIN_2"/>
    <property type="match status" value="1"/>
</dbReference>
<dbReference type="SUPFAM" id="SSF52833">
    <property type="entry name" value="Thioredoxin-like"/>
    <property type="match status" value="1"/>
</dbReference>
<dbReference type="STRING" id="637679.GCA_001550055_00689"/>
<dbReference type="InterPro" id="IPR013766">
    <property type="entry name" value="Thioredoxin_domain"/>
</dbReference>
<gene>
    <name evidence="8" type="ORF">SAMN04488071_0200</name>
</gene>
<dbReference type="AlphaFoldDB" id="A0A1G6TDS9"/>
<keyword evidence="9" id="KW-1185">Reference proteome</keyword>
<dbReference type="EMBL" id="FNAK01000001">
    <property type="protein sequence ID" value="SDD27014.1"/>
    <property type="molecule type" value="Genomic_DNA"/>
</dbReference>
<dbReference type="GO" id="GO:0045454">
    <property type="term" value="P:cell redox homeostasis"/>
    <property type="evidence" value="ECO:0007669"/>
    <property type="project" value="TreeGrafter"/>
</dbReference>
<dbReference type="PANTHER" id="PTHR45663">
    <property type="entry name" value="GEO12009P1"/>
    <property type="match status" value="1"/>
</dbReference>
<dbReference type="GO" id="GO:0006950">
    <property type="term" value="P:response to stress"/>
    <property type="evidence" value="ECO:0007669"/>
    <property type="project" value="UniProtKB-ARBA"/>
</dbReference>
<dbReference type="Proteomes" id="UP000183685">
    <property type="component" value="Unassembled WGS sequence"/>
</dbReference>
<dbReference type="InterPro" id="IPR036249">
    <property type="entry name" value="Thioredoxin-like_sf"/>
</dbReference>
<keyword evidence="4" id="KW-1015">Disulfide bond</keyword>
<reference evidence="8 9" key="1">
    <citation type="submission" date="2016-10" db="EMBL/GenBank/DDBJ databases">
        <authorList>
            <person name="de Groot N.N."/>
        </authorList>
    </citation>
    <scope>NUCLEOTIDE SEQUENCE [LARGE SCALE GENOMIC DNA]</scope>
    <source>
        <strain evidence="8 9">CGMCC 1.9109</strain>
    </source>
</reference>
<dbReference type="GO" id="GO:0005829">
    <property type="term" value="C:cytosol"/>
    <property type="evidence" value="ECO:0007669"/>
    <property type="project" value="TreeGrafter"/>
</dbReference>
<dbReference type="OrthoDB" id="9790390at2"/>
<evidence type="ECO:0000256" key="1">
    <source>
        <dbReference type="ARBA" id="ARBA00008987"/>
    </source>
</evidence>
<dbReference type="InterPro" id="IPR011990">
    <property type="entry name" value="TPR-like_helical_dom_sf"/>
</dbReference>